<dbReference type="InterPro" id="IPR001060">
    <property type="entry name" value="FCH_dom"/>
</dbReference>
<keyword evidence="4" id="KW-1185">Reference proteome</keyword>
<sequence>MREARFRDHFWSTDLTSTVGYDSIIQHLNDGRKNCKEFEDFLKERAIIEEKYGKELINLSKKKPCGQTELNTLKRSLDVFKQQIDNVGQGHIQLAQTLREEAKKMEEFREKQKLHRKKIELIMEAIHKNRNLQYKKTMEAKRLYEQRCRDKDEAEQAVHRNANLVTQKQQEKVKERQGLCCRAKGRLFWLGSCPTSLLSALGPALPCQCTRALLHLPSLPQFRQLFLKLAQTKSALEDSGERGDEACWLRFGDEGSTSGGRRRWAGSRDTAHRSCSSSEMCPEVQEVAPALQKAAWLHHGCCGAPILVHRPPAAELTHCCWVLCGIPALLCWTWCLLVKEFFKINVTQLTI</sequence>
<dbReference type="SUPFAM" id="SSF103657">
    <property type="entry name" value="BAR/IMD domain-like"/>
    <property type="match status" value="1"/>
</dbReference>
<dbReference type="Proteomes" id="UP000694556">
    <property type="component" value="Chromosome Z"/>
</dbReference>
<reference evidence="3" key="3">
    <citation type="submission" date="2025-09" db="UniProtKB">
        <authorList>
            <consortium name="Ensembl"/>
        </authorList>
    </citation>
    <scope>IDENTIFICATION</scope>
</reference>
<accession>A0A8C3CB46</accession>
<evidence type="ECO:0000256" key="1">
    <source>
        <dbReference type="PROSITE-ProRule" id="PRU01077"/>
    </source>
</evidence>
<evidence type="ECO:0000259" key="2">
    <source>
        <dbReference type="PROSITE" id="PS51741"/>
    </source>
</evidence>
<dbReference type="GO" id="GO:0005886">
    <property type="term" value="C:plasma membrane"/>
    <property type="evidence" value="ECO:0007669"/>
    <property type="project" value="TreeGrafter"/>
</dbReference>
<dbReference type="SMART" id="SM00055">
    <property type="entry name" value="FCH"/>
    <property type="match status" value="1"/>
</dbReference>
<reference evidence="3" key="1">
    <citation type="submission" date="2018-09" db="EMBL/GenBank/DDBJ databases">
        <title>Common duck and Muscovy duck high density SNP chip.</title>
        <authorList>
            <person name="Vignal A."/>
            <person name="Thebault N."/>
            <person name="Warren W.C."/>
        </authorList>
    </citation>
    <scope>NUCLEOTIDE SEQUENCE [LARGE SCALE GENOMIC DNA]</scope>
</reference>
<dbReference type="GO" id="GO:0051015">
    <property type="term" value="F:actin filament binding"/>
    <property type="evidence" value="ECO:0007669"/>
    <property type="project" value="TreeGrafter"/>
</dbReference>
<dbReference type="Pfam" id="PF00611">
    <property type="entry name" value="FCH"/>
    <property type="match status" value="1"/>
</dbReference>
<name>A0A8C3CB46_CAIMO</name>
<dbReference type="GO" id="GO:0005884">
    <property type="term" value="C:actin filament"/>
    <property type="evidence" value="ECO:0007669"/>
    <property type="project" value="TreeGrafter"/>
</dbReference>
<evidence type="ECO:0000313" key="4">
    <source>
        <dbReference type="Proteomes" id="UP000694556"/>
    </source>
</evidence>
<dbReference type="GO" id="GO:0030041">
    <property type="term" value="P:actin filament polymerization"/>
    <property type="evidence" value="ECO:0007669"/>
    <property type="project" value="TreeGrafter"/>
</dbReference>
<organism evidence="3 4">
    <name type="scientific">Cairina moschata</name>
    <name type="common">Muscovy duck</name>
    <dbReference type="NCBI Taxonomy" id="8855"/>
    <lineage>
        <taxon>Eukaryota</taxon>
        <taxon>Metazoa</taxon>
        <taxon>Chordata</taxon>
        <taxon>Craniata</taxon>
        <taxon>Vertebrata</taxon>
        <taxon>Euteleostomi</taxon>
        <taxon>Archelosauria</taxon>
        <taxon>Archosauria</taxon>
        <taxon>Dinosauria</taxon>
        <taxon>Saurischia</taxon>
        <taxon>Theropoda</taxon>
        <taxon>Coelurosauria</taxon>
        <taxon>Aves</taxon>
        <taxon>Neognathae</taxon>
        <taxon>Galloanserae</taxon>
        <taxon>Anseriformes</taxon>
        <taxon>Anatidae</taxon>
        <taxon>Anatinae</taxon>
        <taxon>Cairina</taxon>
    </lineage>
</organism>
<dbReference type="GO" id="GO:0005737">
    <property type="term" value="C:cytoplasm"/>
    <property type="evidence" value="ECO:0007669"/>
    <property type="project" value="TreeGrafter"/>
</dbReference>
<feature type="domain" description="F-BAR" evidence="2">
    <location>
        <begin position="4"/>
        <end position="351"/>
    </location>
</feature>
<proteinExistence type="predicted"/>
<protein>
    <submittedName>
        <fullName evidence="3">Proline-serine-threonine phosphatase interacting protein 2</fullName>
    </submittedName>
</protein>
<dbReference type="AlphaFoldDB" id="A0A8C3CB46"/>
<evidence type="ECO:0000313" key="3">
    <source>
        <dbReference type="Ensembl" id="ENSCMMP00000016381.1"/>
    </source>
</evidence>
<dbReference type="PANTHER" id="PTHR23065">
    <property type="entry name" value="PROLINE-SERINE-THREONINE PHOSPHATASE INTERACTING PROTEIN 1"/>
    <property type="match status" value="1"/>
</dbReference>
<dbReference type="Ensembl" id="ENSCMMT00000018017.1">
    <property type="protein sequence ID" value="ENSCMMP00000016381.1"/>
    <property type="gene ID" value="ENSCMMG00000010408.1"/>
</dbReference>
<dbReference type="InterPro" id="IPR031160">
    <property type="entry name" value="F_BAR_dom"/>
</dbReference>
<keyword evidence="1" id="KW-0175">Coiled coil</keyword>
<dbReference type="PROSITE" id="PS51741">
    <property type="entry name" value="F_BAR"/>
    <property type="match status" value="1"/>
</dbReference>
<reference evidence="3" key="2">
    <citation type="submission" date="2025-08" db="UniProtKB">
        <authorList>
            <consortium name="Ensembl"/>
        </authorList>
    </citation>
    <scope>IDENTIFICATION</scope>
</reference>
<dbReference type="PANTHER" id="PTHR23065:SF9">
    <property type="entry name" value="PROLINE-SERINE-THREONINE PHOSPHATASE-INTERACTING PROTEIN 2"/>
    <property type="match status" value="1"/>
</dbReference>
<dbReference type="InterPro" id="IPR027267">
    <property type="entry name" value="AH/BAR_dom_sf"/>
</dbReference>
<dbReference type="Gene3D" id="1.20.1270.60">
    <property type="entry name" value="Arfaptin homology (AH) domain/BAR domain"/>
    <property type="match status" value="1"/>
</dbReference>